<comment type="caution">
    <text evidence="5">The sequence shown here is derived from an EMBL/GenBank/DDBJ whole genome shotgun (WGS) entry which is preliminary data.</text>
</comment>
<name>A0A8K1CAS6_PYTOL</name>
<evidence type="ECO:0000256" key="4">
    <source>
        <dbReference type="RuleBase" id="RU367022"/>
    </source>
</evidence>
<keyword evidence="3 4" id="KW-0472">Membrane</keyword>
<feature type="transmembrane region" description="Helical" evidence="4">
    <location>
        <begin position="134"/>
        <end position="165"/>
    </location>
</feature>
<evidence type="ECO:0000256" key="2">
    <source>
        <dbReference type="ARBA" id="ARBA00022989"/>
    </source>
</evidence>
<keyword evidence="4" id="KW-0186">Copper</keyword>
<comment type="similarity">
    <text evidence="4">Belongs to the copper transporter (Ctr) (TC 1.A.56) family. SLC31A subfamily.</text>
</comment>
<keyword evidence="6" id="KW-1185">Reference proteome</keyword>
<comment type="subcellular location">
    <subcellularLocation>
        <location evidence="4">Membrane</location>
        <topology evidence="4">Multi-pass membrane protein</topology>
    </subcellularLocation>
</comment>
<dbReference type="GO" id="GO:0005375">
    <property type="term" value="F:copper ion transmembrane transporter activity"/>
    <property type="evidence" value="ECO:0007669"/>
    <property type="project" value="UniProtKB-UniRule"/>
</dbReference>
<dbReference type="Pfam" id="PF04145">
    <property type="entry name" value="Ctr"/>
    <property type="match status" value="1"/>
</dbReference>
<keyword evidence="4" id="KW-0187">Copper transport</keyword>
<dbReference type="OrthoDB" id="161814at2759"/>
<keyword evidence="4" id="KW-0813">Transport</keyword>
<evidence type="ECO:0000313" key="5">
    <source>
        <dbReference type="EMBL" id="TMW59273.1"/>
    </source>
</evidence>
<keyword evidence="2 4" id="KW-1133">Transmembrane helix</keyword>
<evidence type="ECO:0000256" key="1">
    <source>
        <dbReference type="ARBA" id="ARBA00022692"/>
    </source>
</evidence>
<keyword evidence="4" id="KW-0406">Ion transport</keyword>
<dbReference type="PANTHER" id="PTHR12483">
    <property type="entry name" value="SOLUTE CARRIER FAMILY 31 COPPER TRANSPORTERS"/>
    <property type="match status" value="1"/>
</dbReference>
<dbReference type="InterPro" id="IPR007274">
    <property type="entry name" value="Cop_transporter"/>
</dbReference>
<dbReference type="AlphaFoldDB" id="A0A8K1CAS6"/>
<organism evidence="5 6">
    <name type="scientific">Pythium oligandrum</name>
    <name type="common">Mycoparasitic fungus</name>
    <dbReference type="NCBI Taxonomy" id="41045"/>
    <lineage>
        <taxon>Eukaryota</taxon>
        <taxon>Sar</taxon>
        <taxon>Stramenopiles</taxon>
        <taxon>Oomycota</taxon>
        <taxon>Peronosporomycetes</taxon>
        <taxon>Pythiales</taxon>
        <taxon>Pythiaceae</taxon>
        <taxon>Pythium</taxon>
    </lineage>
</organism>
<dbReference type="PANTHER" id="PTHR12483:SF115">
    <property type="entry name" value="COPPER TRANSPORT PROTEIN"/>
    <property type="match status" value="1"/>
</dbReference>
<reference evidence="5" key="1">
    <citation type="submission" date="2019-03" db="EMBL/GenBank/DDBJ databases">
        <title>Long read genome sequence of the mycoparasitic Pythium oligandrum ATCC 38472 isolated from sugarbeet rhizosphere.</title>
        <authorList>
            <person name="Gaulin E."/>
        </authorList>
    </citation>
    <scope>NUCLEOTIDE SEQUENCE</scope>
    <source>
        <strain evidence="5">ATCC 38472_TT</strain>
    </source>
</reference>
<gene>
    <name evidence="5" type="ORF">Poli38472_004342</name>
</gene>
<proteinExistence type="inferred from homology"/>
<dbReference type="GO" id="GO:0016020">
    <property type="term" value="C:membrane"/>
    <property type="evidence" value="ECO:0007669"/>
    <property type="project" value="UniProtKB-SubCell"/>
</dbReference>
<protein>
    <recommendedName>
        <fullName evidence="4">Copper transport protein</fullName>
    </recommendedName>
</protein>
<dbReference type="EMBL" id="SPLM01000109">
    <property type="protein sequence ID" value="TMW59273.1"/>
    <property type="molecule type" value="Genomic_DNA"/>
</dbReference>
<sequence>MAPFCIGAGIIMGSDGLQLTSVDPNGDCIMLWTNAFTINSAARAVLANFGVAVMAITAQYLATASANRIQRARTYAKQKRAAVWNGMVNGSSNYASVANASAVTSTSAEAVDVLPRVSNWEHFGDSLLHGLRIFIAYLLMLAVMTYDVAVVCSIVVGFVVGYFVFTKDSTKVPDSADPCCCS</sequence>
<evidence type="ECO:0000313" key="6">
    <source>
        <dbReference type="Proteomes" id="UP000794436"/>
    </source>
</evidence>
<keyword evidence="1 4" id="KW-0812">Transmembrane</keyword>
<evidence type="ECO:0000256" key="3">
    <source>
        <dbReference type="ARBA" id="ARBA00023136"/>
    </source>
</evidence>
<accession>A0A8K1CAS6</accession>
<dbReference type="Proteomes" id="UP000794436">
    <property type="component" value="Unassembled WGS sequence"/>
</dbReference>